<dbReference type="Pfam" id="PF08205">
    <property type="entry name" value="C2-set_2"/>
    <property type="match status" value="1"/>
</dbReference>
<dbReference type="InterPro" id="IPR003599">
    <property type="entry name" value="Ig_sub"/>
</dbReference>
<evidence type="ECO:0000259" key="5">
    <source>
        <dbReference type="PROSITE" id="PS50835"/>
    </source>
</evidence>
<dbReference type="AlphaFoldDB" id="A0A8C9UAR3"/>
<evidence type="ECO:0000313" key="6">
    <source>
        <dbReference type="Ensembl" id="ENSSFOP00015061510.1"/>
    </source>
</evidence>
<reference evidence="6 7" key="1">
    <citation type="submission" date="2019-04" db="EMBL/GenBank/DDBJ databases">
        <authorList>
            <consortium name="Wellcome Sanger Institute Data Sharing"/>
        </authorList>
    </citation>
    <scope>NUCLEOTIDE SEQUENCE [LARGE SCALE GENOMIC DNA]</scope>
</reference>
<dbReference type="InterPro" id="IPR007110">
    <property type="entry name" value="Ig-like_dom"/>
</dbReference>
<feature type="signal peptide" evidence="4">
    <location>
        <begin position="1"/>
        <end position="23"/>
    </location>
</feature>
<evidence type="ECO:0000313" key="7">
    <source>
        <dbReference type="Proteomes" id="UP000694397"/>
    </source>
</evidence>
<dbReference type="InterPro" id="IPR013162">
    <property type="entry name" value="CD80_C2-set"/>
</dbReference>
<dbReference type="Gene3D" id="2.60.40.10">
    <property type="entry name" value="Immunoglobulins"/>
    <property type="match status" value="2"/>
</dbReference>
<keyword evidence="3" id="KW-1015">Disulfide bond</keyword>
<keyword evidence="4" id="KW-0732">Signal</keyword>
<evidence type="ECO:0000256" key="1">
    <source>
        <dbReference type="ARBA" id="ARBA00004167"/>
    </source>
</evidence>
<sequence length="299" mass="34283">MDVLTRLVLYFFSLQALCCPVSCAEWEAEVIKKIEVLTTSCVVIPCSFEYPGVQKSHSQLRGIWYSGNARDKFIYHEDDTKIVENFKGRTKMVGDLGSKNCTLEIVEFKNHDAGPYCFRIEIPGGENFSYKDNCAQVFVTEKPEEPKLHYREKAYEGSPYAITCSVIHTCPSHMPELTWSRGGKEEVTTHYKSIGEGKWEVQSLLTFVPNEHDDDADITCAANFYGGMNSESKMNLRVKRETAVFFCELYHYTTTGFTHLVEALLQEYLSVLEHMQDRCINICTYFSFSCNYLFNNVHS</sequence>
<protein>
    <recommendedName>
        <fullName evidence="5">Ig-like domain-containing protein</fullName>
    </recommendedName>
</protein>
<dbReference type="PANTHER" id="PTHR46484">
    <property type="entry name" value="SI:CH211-171H4.5-RELATED"/>
    <property type="match status" value="1"/>
</dbReference>
<dbReference type="Proteomes" id="UP000694397">
    <property type="component" value="Chromosome 18"/>
</dbReference>
<organism evidence="6 7">
    <name type="scientific">Scleropages formosus</name>
    <name type="common">Asian bonytongue</name>
    <name type="synonym">Osteoglossum formosum</name>
    <dbReference type="NCBI Taxonomy" id="113540"/>
    <lineage>
        <taxon>Eukaryota</taxon>
        <taxon>Metazoa</taxon>
        <taxon>Chordata</taxon>
        <taxon>Craniata</taxon>
        <taxon>Vertebrata</taxon>
        <taxon>Euteleostomi</taxon>
        <taxon>Actinopterygii</taxon>
        <taxon>Neopterygii</taxon>
        <taxon>Teleostei</taxon>
        <taxon>Osteoglossocephala</taxon>
        <taxon>Osteoglossomorpha</taxon>
        <taxon>Osteoglossiformes</taxon>
        <taxon>Osteoglossidae</taxon>
        <taxon>Scleropages</taxon>
    </lineage>
</organism>
<comment type="subcellular location">
    <subcellularLocation>
        <location evidence="1">Membrane</location>
        <topology evidence="1">Single-pass membrane protein</topology>
    </subcellularLocation>
</comment>
<dbReference type="SMART" id="SM00409">
    <property type="entry name" value="IG"/>
    <property type="match status" value="2"/>
</dbReference>
<accession>A0A8C9UAR3</accession>
<dbReference type="InterPro" id="IPR036179">
    <property type="entry name" value="Ig-like_dom_sf"/>
</dbReference>
<reference evidence="6" key="2">
    <citation type="submission" date="2025-08" db="UniProtKB">
        <authorList>
            <consortium name="Ensembl"/>
        </authorList>
    </citation>
    <scope>IDENTIFICATION</scope>
</reference>
<proteinExistence type="predicted"/>
<feature type="domain" description="Ig-like" evidence="5">
    <location>
        <begin position="146"/>
        <end position="237"/>
    </location>
</feature>
<dbReference type="PANTHER" id="PTHR46484:SF7">
    <property type="entry name" value="MYELIN-ASSOCIATED GLYCOPROTEIN-LIKE-RELATED"/>
    <property type="match status" value="1"/>
</dbReference>
<feature type="chain" id="PRO_5034235556" description="Ig-like domain-containing protein" evidence="4">
    <location>
        <begin position="24"/>
        <end position="299"/>
    </location>
</feature>
<evidence type="ECO:0000256" key="3">
    <source>
        <dbReference type="ARBA" id="ARBA00023157"/>
    </source>
</evidence>
<reference evidence="6" key="3">
    <citation type="submission" date="2025-09" db="UniProtKB">
        <authorList>
            <consortium name="Ensembl"/>
        </authorList>
    </citation>
    <scope>IDENTIFICATION</scope>
</reference>
<keyword evidence="2" id="KW-0472">Membrane</keyword>
<evidence type="ECO:0000256" key="2">
    <source>
        <dbReference type="ARBA" id="ARBA00023136"/>
    </source>
</evidence>
<keyword evidence="7" id="KW-1185">Reference proteome</keyword>
<dbReference type="GO" id="GO:0016020">
    <property type="term" value="C:membrane"/>
    <property type="evidence" value="ECO:0007669"/>
    <property type="project" value="UniProtKB-SubCell"/>
</dbReference>
<dbReference type="PROSITE" id="PS50835">
    <property type="entry name" value="IG_LIKE"/>
    <property type="match status" value="1"/>
</dbReference>
<name>A0A8C9UAR3_SCLFO</name>
<dbReference type="InterPro" id="IPR013783">
    <property type="entry name" value="Ig-like_fold"/>
</dbReference>
<evidence type="ECO:0000256" key="4">
    <source>
        <dbReference type="SAM" id="SignalP"/>
    </source>
</evidence>
<dbReference type="Ensembl" id="ENSSFOT00015039281.1">
    <property type="protein sequence ID" value="ENSSFOP00015061510.1"/>
    <property type="gene ID" value="ENSSFOG00015001546.2"/>
</dbReference>
<dbReference type="GeneTree" id="ENSGT01150000286924"/>
<dbReference type="SUPFAM" id="SSF48726">
    <property type="entry name" value="Immunoglobulin"/>
    <property type="match status" value="2"/>
</dbReference>
<dbReference type="OrthoDB" id="10039395at2759"/>